<reference evidence="1" key="1">
    <citation type="submission" date="2020-07" db="EMBL/GenBank/DDBJ databases">
        <title>Huge and variable diversity of episymbiotic CPR bacteria and DPANN archaea in groundwater ecosystems.</title>
        <authorList>
            <person name="He C.Y."/>
            <person name="Keren R."/>
            <person name="Whittaker M."/>
            <person name="Farag I.F."/>
            <person name="Doudna J."/>
            <person name="Cate J.H.D."/>
            <person name="Banfield J.F."/>
        </authorList>
    </citation>
    <scope>NUCLEOTIDE SEQUENCE</scope>
    <source>
        <strain evidence="1">NC_groundwater_1813_Pr3_B-0.1um_71_17</strain>
    </source>
</reference>
<proteinExistence type="predicted"/>
<evidence type="ECO:0000313" key="1">
    <source>
        <dbReference type="EMBL" id="MBI5170875.1"/>
    </source>
</evidence>
<dbReference type="EMBL" id="JACRIW010000111">
    <property type="protein sequence ID" value="MBI5170875.1"/>
    <property type="molecule type" value="Genomic_DNA"/>
</dbReference>
<dbReference type="Proteomes" id="UP000696931">
    <property type="component" value="Unassembled WGS sequence"/>
</dbReference>
<evidence type="ECO:0008006" key="3">
    <source>
        <dbReference type="Google" id="ProtNLM"/>
    </source>
</evidence>
<evidence type="ECO:0000313" key="2">
    <source>
        <dbReference type="Proteomes" id="UP000696931"/>
    </source>
</evidence>
<protein>
    <recommendedName>
        <fullName evidence="3">Chemotaxis protein</fullName>
    </recommendedName>
</protein>
<dbReference type="AlphaFoldDB" id="A0A933W383"/>
<organism evidence="1 2">
    <name type="scientific">Eiseniibacteriota bacterium</name>
    <dbReference type="NCBI Taxonomy" id="2212470"/>
    <lineage>
        <taxon>Bacteria</taxon>
        <taxon>Candidatus Eiseniibacteriota</taxon>
    </lineage>
</organism>
<name>A0A933W383_UNCEI</name>
<accession>A0A933W383</accession>
<comment type="caution">
    <text evidence="1">The sequence shown here is derived from an EMBL/GenBank/DDBJ whole genome shotgun (WGS) entry which is preliminary data.</text>
</comment>
<sequence length="198" mass="21781">MSQDHDAADAAQAEAIARYLESSRDLIDRLQSLREGVHDTLNEQFQIVAGDLEQLRAILGDAAIKLSSAFRVITTSAGQMRCALDEAAAADGSDPFVRLREITSEMTSTTGTTIQSLQFEDMASQLLAHVNHRLGALQQFSKEMSILNAGSNHLPPYLTEKELDAAFANLARHRDLLRNDVRKAVQQQSLDSGEIELF</sequence>
<gene>
    <name evidence="1" type="ORF">HZA61_15405</name>
</gene>